<keyword evidence="2" id="KW-1185">Reference proteome</keyword>
<dbReference type="AlphaFoldDB" id="B9SY88"/>
<sequence>MPKIKGTKGRIRIDEEAAFLNKSSSLLCAAFLKESAAIPISRSSCRCSSTEKGVMGLEYLRELCSALLLIFKSRRWLFSRQP</sequence>
<gene>
    <name evidence="1" type="ORF">RCOM_0845280</name>
</gene>
<name>B9SY88_RICCO</name>
<proteinExistence type="predicted"/>
<accession>B9SY88</accession>
<organism evidence="1 2">
    <name type="scientific">Ricinus communis</name>
    <name type="common">Castor bean</name>
    <dbReference type="NCBI Taxonomy" id="3988"/>
    <lineage>
        <taxon>Eukaryota</taxon>
        <taxon>Viridiplantae</taxon>
        <taxon>Streptophyta</taxon>
        <taxon>Embryophyta</taxon>
        <taxon>Tracheophyta</taxon>
        <taxon>Spermatophyta</taxon>
        <taxon>Magnoliopsida</taxon>
        <taxon>eudicotyledons</taxon>
        <taxon>Gunneridae</taxon>
        <taxon>Pentapetalae</taxon>
        <taxon>rosids</taxon>
        <taxon>fabids</taxon>
        <taxon>Malpighiales</taxon>
        <taxon>Euphorbiaceae</taxon>
        <taxon>Acalyphoideae</taxon>
        <taxon>Acalypheae</taxon>
        <taxon>Ricinus</taxon>
    </lineage>
</organism>
<evidence type="ECO:0000313" key="1">
    <source>
        <dbReference type="EMBL" id="EEF31429.1"/>
    </source>
</evidence>
<evidence type="ECO:0000313" key="2">
    <source>
        <dbReference type="Proteomes" id="UP000008311"/>
    </source>
</evidence>
<protein>
    <submittedName>
        <fullName evidence="1">Uncharacterized protein</fullName>
    </submittedName>
</protein>
<dbReference type="InParanoid" id="B9SY88"/>
<dbReference type="Proteomes" id="UP000008311">
    <property type="component" value="Unassembled WGS sequence"/>
</dbReference>
<dbReference type="EMBL" id="EQ974243">
    <property type="protein sequence ID" value="EEF31429.1"/>
    <property type="molecule type" value="Genomic_DNA"/>
</dbReference>
<reference evidence="2" key="1">
    <citation type="journal article" date="2010" name="Nat. Biotechnol.">
        <title>Draft genome sequence of the oilseed species Ricinus communis.</title>
        <authorList>
            <person name="Chan A.P."/>
            <person name="Crabtree J."/>
            <person name="Zhao Q."/>
            <person name="Lorenzi H."/>
            <person name="Orvis J."/>
            <person name="Puiu D."/>
            <person name="Melake-Berhan A."/>
            <person name="Jones K.M."/>
            <person name="Redman J."/>
            <person name="Chen G."/>
            <person name="Cahoon E.B."/>
            <person name="Gedil M."/>
            <person name="Stanke M."/>
            <person name="Haas B.J."/>
            <person name="Wortman J.R."/>
            <person name="Fraser-Liggett C.M."/>
            <person name="Ravel J."/>
            <person name="Rabinowicz P.D."/>
        </authorList>
    </citation>
    <scope>NUCLEOTIDE SEQUENCE [LARGE SCALE GENOMIC DNA]</scope>
    <source>
        <strain evidence="2">cv. Hale</strain>
    </source>
</reference>